<evidence type="ECO:0000256" key="7">
    <source>
        <dbReference type="ARBA" id="ARBA00047464"/>
    </source>
</evidence>
<dbReference type="InterPro" id="IPR036291">
    <property type="entry name" value="NAD(P)-bd_dom_sf"/>
</dbReference>
<organism evidence="18 19">
    <name type="scientific">Bacillus safensis</name>
    <dbReference type="NCBI Taxonomy" id="561879"/>
    <lineage>
        <taxon>Bacteria</taxon>
        <taxon>Bacillati</taxon>
        <taxon>Bacillota</taxon>
        <taxon>Bacilli</taxon>
        <taxon>Bacillales</taxon>
        <taxon>Bacillaceae</taxon>
        <taxon>Bacillus</taxon>
    </lineage>
</organism>
<dbReference type="InterPro" id="IPR018214">
    <property type="entry name" value="GluRdtase_CS"/>
</dbReference>
<dbReference type="FunFam" id="3.40.50.720:FF:000031">
    <property type="entry name" value="Glutamyl-tRNA reductase"/>
    <property type="match status" value="1"/>
</dbReference>
<dbReference type="InterPro" id="IPR015895">
    <property type="entry name" value="4pyrrol_synth_GluRdtase_N"/>
</dbReference>
<dbReference type="Gene3D" id="3.40.50.720">
    <property type="entry name" value="NAD(P)-binding Rossmann-like Domain"/>
    <property type="match status" value="1"/>
</dbReference>
<dbReference type="InterPro" id="IPR006151">
    <property type="entry name" value="Shikm_DH/Glu-tRNA_Rdtase"/>
</dbReference>
<dbReference type="GO" id="GO:0050661">
    <property type="term" value="F:NADP binding"/>
    <property type="evidence" value="ECO:0007669"/>
    <property type="project" value="InterPro"/>
</dbReference>
<dbReference type="InterPro" id="IPR036343">
    <property type="entry name" value="GluRdtase_N_sf"/>
</dbReference>
<dbReference type="NCBIfam" id="NF000744">
    <property type="entry name" value="PRK00045.1-3"/>
    <property type="match status" value="1"/>
</dbReference>
<feature type="domain" description="Glutamyl-tRNA reductase N-terminal" evidence="17">
    <location>
        <begin position="11"/>
        <end position="161"/>
    </location>
</feature>
<comment type="miscellaneous">
    <text evidence="9">During catalysis, the active site Cys acts as a nucleophile attacking the alpha-carbonyl group of tRNA-bound glutamate with the formation of a thioester intermediate between enzyme and glutamate, and the concomitant release of tRNA(Glu). The thioester intermediate is finally reduced by direct hydride transfer from NADPH, to form the product GSA.</text>
</comment>
<evidence type="ECO:0000256" key="10">
    <source>
        <dbReference type="PIRSR" id="PIRSR000445-1"/>
    </source>
</evidence>
<feature type="domain" description="Tetrapyrrole biosynthesis glutamyl-tRNA reductase dimerisation" evidence="15">
    <location>
        <begin position="325"/>
        <end position="424"/>
    </location>
</feature>
<evidence type="ECO:0000256" key="11">
    <source>
        <dbReference type="PIRSR" id="PIRSR000445-2"/>
    </source>
</evidence>
<dbReference type="PANTHER" id="PTHR43013:SF1">
    <property type="entry name" value="GLUTAMYL-TRNA REDUCTASE"/>
    <property type="match status" value="1"/>
</dbReference>
<dbReference type="PANTHER" id="PTHR43013">
    <property type="entry name" value="GLUTAMYL-TRNA REDUCTASE"/>
    <property type="match status" value="1"/>
</dbReference>
<evidence type="ECO:0000256" key="12">
    <source>
        <dbReference type="PIRSR" id="PIRSR000445-3"/>
    </source>
</evidence>
<keyword evidence="19" id="KW-1185">Reference proteome</keyword>
<dbReference type="EMBL" id="CP043404">
    <property type="protein sequence ID" value="QEK64562.1"/>
    <property type="molecule type" value="Genomic_DNA"/>
</dbReference>
<gene>
    <name evidence="9 18" type="primary">hemA</name>
    <name evidence="18" type="ORF">FX981_02831</name>
</gene>
<dbReference type="FunFam" id="3.30.460.30:FF:000001">
    <property type="entry name" value="Glutamyl-tRNA reductase"/>
    <property type="match status" value="1"/>
</dbReference>
<feature type="active site" description="Nucleophile" evidence="9 10">
    <location>
        <position position="55"/>
    </location>
</feature>
<dbReference type="CDD" id="cd05213">
    <property type="entry name" value="NAD_bind_Glutamyl_tRNA_reduct"/>
    <property type="match status" value="1"/>
</dbReference>
<evidence type="ECO:0000313" key="18">
    <source>
        <dbReference type="EMBL" id="QEK64562.1"/>
    </source>
</evidence>
<dbReference type="Gene3D" id="3.30.460.30">
    <property type="entry name" value="Glutamyl-tRNA reductase, N-terminal domain"/>
    <property type="match status" value="1"/>
</dbReference>
<proteinExistence type="inferred from homology"/>
<comment type="similarity">
    <text evidence="2 9 14">Belongs to the glutamyl-tRNA reductase family.</text>
</comment>
<feature type="binding site" evidence="9 11">
    <location>
        <begin position="54"/>
        <end position="57"/>
    </location>
    <ligand>
        <name>substrate</name>
    </ligand>
</feature>
<dbReference type="InterPro" id="IPR000343">
    <property type="entry name" value="4pyrrol_synth_GluRdtase"/>
</dbReference>
<evidence type="ECO:0000259" key="15">
    <source>
        <dbReference type="Pfam" id="PF00745"/>
    </source>
</evidence>
<feature type="site" description="Important for activity" evidence="9 13">
    <location>
        <position position="104"/>
    </location>
</feature>
<dbReference type="UniPathway" id="UPA00251">
    <property type="reaction ID" value="UER00316"/>
</dbReference>
<dbReference type="AlphaFoldDB" id="A0A5C0WJ35"/>
<evidence type="ECO:0000256" key="4">
    <source>
        <dbReference type="ARBA" id="ARBA00022857"/>
    </source>
</evidence>
<feature type="domain" description="Quinate/shikimate 5-dehydrogenase/glutamyl-tRNA reductase" evidence="16">
    <location>
        <begin position="176"/>
        <end position="311"/>
    </location>
</feature>
<sequence>MQAEVMHILVVGLDYKTAPVEIREQLSFEPSELGTAMSKLKEEKSILENIVISTCNRTEIYAVVDQLHTGRFYIKRFLADWFGLEKEDVSPYLKFYENDGAVEHLFRVACGLDSMVIGETQILGQVRSSFKVAQEEKTIGTVFNYLFKQAVTVAKRSHAETDIASNAVSVSYAAVELAKKIFGRLSDKHVLILGAGKMGELAAQNLQGQGIGQVTVINRTFEKAKELAGRFSGEPKSLNQLEKTLSEADILISSTGAKQFVITKEMVESANKKRKGRPLFMVDIAVPRDLDPAISEVEGAFLYDIDDLEGIVAANLKERLAVAEQVELLIEAEIVEFKQWLNTLGVVPVISALREKALTIQADTMQSIERKLPNLTNREMKLLNKHTKSIINQMLKDPILKAKEIAAEPNAEEKLLLFKEIFDLQVEDEEQKVEPMQVEQGSFQLFKPNMAQGFATVASE</sequence>
<keyword evidence="4 9" id="KW-0521">NADP</keyword>
<evidence type="ECO:0000256" key="6">
    <source>
        <dbReference type="ARBA" id="ARBA00023244"/>
    </source>
</evidence>
<evidence type="ECO:0000256" key="5">
    <source>
        <dbReference type="ARBA" id="ARBA00023002"/>
    </source>
</evidence>
<evidence type="ECO:0000313" key="19">
    <source>
        <dbReference type="Proteomes" id="UP000325032"/>
    </source>
</evidence>
<dbReference type="GO" id="GO:0019353">
    <property type="term" value="P:protoporphyrinogen IX biosynthetic process from glutamate"/>
    <property type="evidence" value="ECO:0007669"/>
    <property type="project" value="TreeGrafter"/>
</dbReference>
<dbReference type="SUPFAM" id="SSF69742">
    <property type="entry name" value="Glutamyl tRNA-reductase catalytic, N-terminal domain"/>
    <property type="match status" value="1"/>
</dbReference>
<dbReference type="InterPro" id="IPR015896">
    <property type="entry name" value="4pyrrol_synth_GluRdtase_dimer"/>
</dbReference>
<protein>
    <recommendedName>
        <fullName evidence="8 9">Glutamyl-tRNA reductase</fullName>
        <shortName evidence="9">GluTR</shortName>
        <ecNumber evidence="3 9">1.2.1.70</ecNumber>
    </recommendedName>
</protein>
<comment type="domain">
    <text evidence="9">Possesses an unusual extended V-shaped dimeric structure with each monomer consisting of three distinct domains arranged along a curved 'spinal' alpha-helix. The N-terminal catalytic domain specifically recognizes the glutamate moiety of the substrate. The second domain is the NADPH-binding domain, and the third C-terminal domain is responsible for dimerization.</text>
</comment>
<comment type="subunit">
    <text evidence="9">Homodimer.</text>
</comment>
<dbReference type="HAMAP" id="MF_00087">
    <property type="entry name" value="Glu_tRNA_reductase"/>
    <property type="match status" value="1"/>
</dbReference>
<dbReference type="Pfam" id="PF00745">
    <property type="entry name" value="GlutR_dimer"/>
    <property type="match status" value="1"/>
</dbReference>
<accession>A0A5C0WJ35</accession>
<evidence type="ECO:0000259" key="17">
    <source>
        <dbReference type="Pfam" id="PF05201"/>
    </source>
</evidence>
<feature type="binding site" evidence="9 12">
    <location>
        <begin position="194"/>
        <end position="199"/>
    </location>
    <ligand>
        <name>NADP(+)</name>
        <dbReference type="ChEBI" id="CHEBI:58349"/>
    </ligand>
</feature>
<evidence type="ECO:0000256" key="8">
    <source>
        <dbReference type="ARBA" id="ARBA00068659"/>
    </source>
</evidence>
<dbReference type="Proteomes" id="UP000325032">
    <property type="component" value="Chromosome"/>
</dbReference>
<name>A0A5C0WJ35_BACIA</name>
<evidence type="ECO:0000256" key="3">
    <source>
        <dbReference type="ARBA" id="ARBA00012970"/>
    </source>
</evidence>
<feature type="binding site" evidence="9 11">
    <location>
        <position position="125"/>
    </location>
    <ligand>
        <name>substrate</name>
    </ligand>
</feature>
<evidence type="ECO:0000256" key="9">
    <source>
        <dbReference type="HAMAP-Rule" id="MF_00087"/>
    </source>
</evidence>
<dbReference type="SUPFAM" id="SSF69075">
    <property type="entry name" value="Glutamyl tRNA-reductase dimerization domain"/>
    <property type="match status" value="1"/>
</dbReference>
<dbReference type="SUPFAM" id="SSF51735">
    <property type="entry name" value="NAD(P)-binding Rossmann-fold domains"/>
    <property type="match status" value="1"/>
</dbReference>
<dbReference type="Pfam" id="PF01488">
    <property type="entry name" value="Shikimate_DH"/>
    <property type="match status" value="1"/>
</dbReference>
<feature type="binding site" evidence="9 11">
    <location>
        <position position="114"/>
    </location>
    <ligand>
        <name>substrate</name>
    </ligand>
</feature>
<dbReference type="EC" id="1.2.1.70" evidence="3 9"/>
<evidence type="ECO:0000256" key="2">
    <source>
        <dbReference type="ARBA" id="ARBA00005916"/>
    </source>
</evidence>
<dbReference type="Pfam" id="PF05201">
    <property type="entry name" value="GlutR_N"/>
    <property type="match status" value="1"/>
</dbReference>
<dbReference type="InterPro" id="IPR036453">
    <property type="entry name" value="GluRdtase_dimer_dom_sf"/>
</dbReference>
<comment type="function">
    <text evidence="9">Catalyzes the NADPH-dependent reduction of glutamyl-tRNA(Glu) to glutamate 1-semialdehyde (GSA).</text>
</comment>
<comment type="pathway">
    <text evidence="1 9 14">Porphyrin-containing compound metabolism; protoporphyrin-IX biosynthesis; 5-aminolevulinate from L-glutamyl-tRNA(Glu): step 1/2.</text>
</comment>
<dbReference type="GO" id="GO:0008883">
    <property type="term" value="F:glutamyl-tRNA reductase activity"/>
    <property type="evidence" value="ECO:0007669"/>
    <property type="project" value="UniProtKB-UniRule"/>
</dbReference>
<dbReference type="PIRSF" id="PIRSF000445">
    <property type="entry name" value="4pyrrol_synth_GluRdtase"/>
    <property type="match status" value="1"/>
</dbReference>
<dbReference type="PROSITE" id="PS00747">
    <property type="entry name" value="GLUTR"/>
    <property type="match status" value="1"/>
</dbReference>
<evidence type="ECO:0000256" key="14">
    <source>
        <dbReference type="RuleBase" id="RU000584"/>
    </source>
</evidence>
<evidence type="ECO:0000256" key="13">
    <source>
        <dbReference type="PIRSR" id="PIRSR000445-4"/>
    </source>
</evidence>
<dbReference type="NCBIfam" id="TIGR01035">
    <property type="entry name" value="hemA"/>
    <property type="match status" value="1"/>
</dbReference>
<reference evidence="18 19" key="1">
    <citation type="journal article" date="2018" name="Plant Biotechnol. Rep.">
        <title>Diversity and antifungal activity of endophytic bacteria associated with Panax ginseng seedlings.</title>
        <authorList>
            <person name="Park J.M."/>
            <person name="Hong C.E."/>
            <person name="Jo S.H."/>
        </authorList>
    </citation>
    <scope>NUCLEOTIDE SEQUENCE [LARGE SCALE GENOMIC DNA]</scope>
    <source>
        <strain evidence="18 19">PgKB20</strain>
    </source>
</reference>
<keyword evidence="6 9" id="KW-0627">Porphyrin biosynthesis</keyword>
<evidence type="ECO:0000256" key="1">
    <source>
        <dbReference type="ARBA" id="ARBA00005059"/>
    </source>
</evidence>
<comment type="catalytic activity">
    <reaction evidence="7 9 14">
        <text>(S)-4-amino-5-oxopentanoate + tRNA(Glu) + NADP(+) = L-glutamyl-tRNA(Glu) + NADPH + H(+)</text>
        <dbReference type="Rhea" id="RHEA:12344"/>
        <dbReference type="Rhea" id="RHEA-COMP:9663"/>
        <dbReference type="Rhea" id="RHEA-COMP:9680"/>
        <dbReference type="ChEBI" id="CHEBI:15378"/>
        <dbReference type="ChEBI" id="CHEBI:57501"/>
        <dbReference type="ChEBI" id="CHEBI:57783"/>
        <dbReference type="ChEBI" id="CHEBI:58349"/>
        <dbReference type="ChEBI" id="CHEBI:78442"/>
        <dbReference type="ChEBI" id="CHEBI:78520"/>
        <dbReference type="EC" id="1.2.1.70"/>
    </reaction>
</comment>
<keyword evidence="5 9" id="KW-0560">Oxidoreductase</keyword>
<evidence type="ECO:0000259" key="16">
    <source>
        <dbReference type="Pfam" id="PF01488"/>
    </source>
</evidence>
<feature type="binding site" evidence="9 11">
    <location>
        <begin position="119"/>
        <end position="121"/>
    </location>
    <ligand>
        <name>substrate</name>
    </ligand>
</feature>